<evidence type="ECO:0000256" key="1">
    <source>
        <dbReference type="SAM" id="MobiDB-lite"/>
    </source>
</evidence>
<keyword evidence="3" id="KW-1185">Reference proteome</keyword>
<dbReference type="AlphaFoldDB" id="A0A5B7FN33"/>
<gene>
    <name evidence="2" type="ORF">E2C01_042904</name>
</gene>
<sequence>MASQTQWVQTYCNAPPGTFVSGIQNNSHLQAPPSTAEFPPLPTQIPIATHSQASLPPQQQPAQATPPPPVPQEPSITLTTSSLKHLLTDFALTLSKILKQDLEQAQLATAVDSLVASHMGTPPQPPTPQAPANTPQEMEEIIAPSPRSPPQQQQRQQTQ</sequence>
<feature type="compositionally biased region" description="Low complexity" evidence="1">
    <location>
        <begin position="150"/>
        <end position="159"/>
    </location>
</feature>
<feature type="compositionally biased region" description="Low complexity" evidence="1">
    <location>
        <begin position="51"/>
        <end position="63"/>
    </location>
</feature>
<protein>
    <submittedName>
        <fullName evidence="2">Uncharacterized protein</fullName>
    </submittedName>
</protein>
<organism evidence="2 3">
    <name type="scientific">Portunus trituberculatus</name>
    <name type="common">Swimming crab</name>
    <name type="synonym">Neptunus trituberculatus</name>
    <dbReference type="NCBI Taxonomy" id="210409"/>
    <lineage>
        <taxon>Eukaryota</taxon>
        <taxon>Metazoa</taxon>
        <taxon>Ecdysozoa</taxon>
        <taxon>Arthropoda</taxon>
        <taxon>Crustacea</taxon>
        <taxon>Multicrustacea</taxon>
        <taxon>Malacostraca</taxon>
        <taxon>Eumalacostraca</taxon>
        <taxon>Eucarida</taxon>
        <taxon>Decapoda</taxon>
        <taxon>Pleocyemata</taxon>
        <taxon>Brachyura</taxon>
        <taxon>Eubrachyura</taxon>
        <taxon>Portunoidea</taxon>
        <taxon>Portunidae</taxon>
        <taxon>Portuninae</taxon>
        <taxon>Portunus</taxon>
    </lineage>
</organism>
<reference evidence="2 3" key="1">
    <citation type="submission" date="2019-05" db="EMBL/GenBank/DDBJ databases">
        <title>Another draft genome of Portunus trituberculatus and its Hox gene families provides insights of decapod evolution.</title>
        <authorList>
            <person name="Jeong J.-H."/>
            <person name="Song I."/>
            <person name="Kim S."/>
            <person name="Choi T."/>
            <person name="Kim D."/>
            <person name="Ryu S."/>
            <person name="Kim W."/>
        </authorList>
    </citation>
    <scope>NUCLEOTIDE SEQUENCE [LARGE SCALE GENOMIC DNA]</scope>
    <source>
        <tissue evidence="2">Muscle</tissue>
    </source>
</reference>
<evidence type="ECO:0000313" key="3">
    <source>
        <dbReference type="Proteomes" id="UP000324222"/>
    </source>
</evidence>
<dbReference type="EMBL" id="VSRR010008672">
    <property type="protein sequence ID" value="MPC49110.1"/>
    <property type="molecule type" value="Genomic_DNA"/>
</dbReference>
<feature type="region of interest" description="Disordered" evidence="1">
    <location>
        <begin position="116"/>
        <end position="159"/>
    </location>
</feature>
<dbReference type="Proteomes" id="UP000324222">
    <property type="component" value="Unassembled WGS sequence"/>
</dbReference>
<feature type="region of interest" description="Disordered" evidence="1">
    <location>
        <begin position="48"/>
        <end position="76"/>
    </location>
</feature>
<comment type="caution">
    <text evidence="2">The sequence shown here is derived from an EMBL/GenBank/DDBJ whole genome shotgun (WGS) entry which is preliminary data.</text>
</comment>
<name>A0A5B7FN33_PORTR</name>
<evidence type="ECO:0000313" key="2">
    <source>
        <dbReference type="EMBL" id="MPC49110.1"/>
    </source>
</evidence>
<accession>A0A5B7FN33</accession>
<proteinExistence type="predicted"/>